<dbReference type="GO" id="GO:0006465">
    <property type="term" value="P:signal peptide processing"/>
    <property type="evidence" value="ECO:0007669"/>
    <property type="project" value="InterPro"/>
</dbReference>
<feature type="domain" description="Peptidase S26" evidence="8">
    <location>
        <begin position="55"/>
        <end position="207"/>
    </location>
</feature>
<feature type="transmembrane region" description="Helical" evidence="7">
    <location>
        <begin position="45"/>
        <end position="67"/>
    </location>
</feature>
<comment type="catalytic activity">
    <reaction evidence="1 7">
        <text>Cleavage of hydrophobic, N-terminal signal or leader sequences from secreted and periplasmic proteins.</text>
        <dbReference type="EC" id="3.4.21.89"/>
    </reaction>
</comment>
<evidence type="ECO:0000256" key="6">
    <source>
        <dbReference type="PIRSR" id="PIRSR600223-1"/>
    </source>
</evidence>
<dbReference type="GO" id="GO:0009003">
    <property type="term" value="F:signal peptidase activity"/>
    <property type="evidence" value="ECO:0007669"/>
    <property type="project" value="UniProtKB-EC"/>
</dbReference>
<accession>A0A6L5X442</accession>
<evidence type="ECO:0000256" key="4">
    <source>
        <dbReference type="ARBA" id="ARBA00013208"/>
    </source>
</evidence>
<feature type="active site" evidence="6">
    <location>
        <position position="124"/>
    </location>
</feature>
<dbReference type="PANTHER" id="PTHR43390">
    <property type="entry name" value="SIGNAL PEPTIDASE I"/>
    <property type="match status" value="1"/>
</dbReference>
<protein>
    <recommendedName>
        <fullName evidence="4 7">Signal peptidase I</fullName>
        <ecNumber evidence="4 7">3.4.21.89</ecNumber>
    </recommendedName>
</protein>
<evidence type="ECO:0000256" key="3">
    <source>
        <dbReference type="ARBA" id="ARBA00009370"/>
    </source>
</evidence>
<dbReference type="AlphaFoldDB" id="A0A6L5X442"/>
<comment type="caution">
    <text evidence="9">The sequence shown here is derived from an EMBL/GenBank/DDBJ whole genome shotgun (WGS) entry which is preliminary data.</text>
</comment>
<evidence type="ECO:0000313" key="10">
    <source>
        <dbReference type="Proteomes" id="UP000481852"/>
    </source>
</evidence>
<keyword evidence="7" id="KW-1133">Transmembrane helix</keyword>
<dbReference type="Proteomes" id="UP000481852">
    <property type="component" value="Unassembled WGS sequence"/>
</dbReference>
<dbReference type="InterPro" id="IPR036286">
    <property type="entry name" value="LexA/Signal_pep-like_sf"/>
</dbReference>
<dbReference type="EC" id="3.4.21.89" evidence="4 7"/>
<evidence type="ECO:0000313" key="9">
    <source>
        <dbReference type="EMBL" id="MSS15169.1"/>
    </source>
</evidence>
<dbReference type="Pfam" id="PF10502">
    <property type="entry name" value="Peptidase_S26"/>
    <property type="match status" value="1"/>
</dbReference>
<dbReference type="EMBL" id="VULZ01000009">
    <property type="protein sequence ID" value="MSS15169.1"/>
    <property type="molecule type" value="Genomic_DNA"/>
</dbReference>
<gene>
    <name evidence="9" type="primary">lepB</name>
    <name evidence="9" type="ORF">FYJ35_09005</name>
</gene>
<dbReference type="InterPro" id="IPR019757">
    <property type="entry name" value="Pept_S26A_signal_pept_1_Lys-AS"/>
</dbReference>
<evidence type="ECO:0000256" key="1">
    <source>
        <dbReference type="ARBA" id="ARBA00000677"/>
    </source>
</evidence>
<dbReference type="SUPFAM" id="SSF51306">
    <property type="entry name" value="LexA/Signal peptidase"/>
    <property type="match status" value="1"/>
</dbReference>
<dbReference type="InterPro" id="IPR000223">
    <property type="entry name" value="Pept_S26A_signal_pept_1"/>
</dbReference>
<reference evidence="9 10" key="1">
    <citation type="submission" date="2019-08" db="EMBL/GenBank/DDBJ databases">
        <title>In-depth cultivation of the pig gut microbiome towards novel bacterial diversity and tailored functional studies.</title>
        <authorList>
            <person name="Wylensek D."/>
            <person name="Hitch T.C.A."/>
            <person name="Clavel T."/>
        </authorList>
    </citation>
    <scope>NUCLEOTIDE SEQUENCE [LARGE SCALE GENOMIC DNA]</scope>
    <source>
        <strain evidence="9 10">Oil+RF-744-WCA-WT-11</strain>
    </source>
</reference>
<dbReference type="GO" id="GO:0005886">
    <property type="term" value="C:plasma membrane"/>
    <property type="evidence" value="ECO:0007669"/>
    <property type="project" value="UniProtKB-SubCell"/>
</dbReference>
<evidence type="ECO:0000256" key="7">
    <source>
        <dbReference type="RuleBase" id="RU362042"/>
    </source>
</evidence>
<dbReference type="RefSeq" id="WP_154525900.1">
    <property type="nucleotide sequence ID" value="NZ_JAXEDB010000191.1"/>
</dbReference>
<dbReference type="GO" id="GO:0004252">
    <property type="term" value="F:serine-type endopeptidase activity"/>
    <property type="evidence" value="ECO:0007669"/>
    <property type="project" value="InterPro"/>
</dbReference>
<feature type="active site" evidence="6">
    <location>
        <position position="80"/>
    </location>
</feature>
<dbReference type="PROSITE" id="PS00760">
    <property type="entry name" value="SPASE_I_2"/>
    <property type="match status" value="1"/>
</dbReference>
<evidence type="ECO:0000256" key="5">
    <source>
        <dbReference type="ARBA" id="ARBA00022801"/>
    </source>
</evidence>
<dbReference type="NCBIfam" id="TIGR02227">
    <property type="entry name" value="sigpep_I_bact"/>
    <property type="match status" value="1"/>
</dbReference>
<keyword evidence="10" id="KW-1185">Reference proteome</keyword>
<dbReference type="PRINTS" id="PR00727">
    <property type="entry name" value="LEADERPTASE"/>
</dbReference>
<dbReference type="InterPro" id="IPR019533">
    <property type="entry name" value="Peptidase_S26"/>
</dbReference>
<organism evidence="9 10">
    <name type="scientific">Porcincola intestinalis</name>
    <dbReference type="NCBI Taxonomy" id="2606632"/>
    <lineage>
        <taxon>Bacteria</taxon>
        <taxon>Bacillati</taxon>
        <taxon>Bacillota</taxon>
        <taxon>Clostridia</taxon>
        <taxon>Lachnospirales</taxon>
        <taxon>Lachnospiraceae</taxon>
        <taxon>Porcincola</taxon>
    </lineage>
</organism>
<name>A0A6L5X442_9FIRM</name>
<keyword evidence="7" id="KW-0645">Protease</keyword>
<dbReference type="PANTHER" id="PTHR43390:SF1">
    <property type="entry name" value="CHLOROPLAST PROCESSING PEPTIDASE"/>
    <property type="match status" value="1"/>
</dbReference>
<comment type="subcellular location">
    <subcellularLocation>
        <location evidence="2">Cell membrane</location>
        <topology evidence="2">Single-pass type II membrane protein</topology>
    </subcellularLocation>
    <subcellularLocation>
        <location evidence="7">Membrane</location>
        <topology evidence="7">Single-pass type II membrane protein</topology>
    </subcellularLocation>
</comment>
<dbReference type="Gene3D" id="2.10.109.10">
    <property type="entry name" value="Umud Fragment, subunit A"/>
    <property type="match status" value="1"/>
</dbReference>
<proteinExistence type="inferred from homology"/>
<comment type="similarity">
    <text evidence="3 7">Belongs to the peptidase S26 family.</text>
</comment>
<evidence type="ECO:0000259" key="8">
    <source>
        <dbReference type="Pfam" id="PF10502"/>
    </source>
</evidence>
<evidence type="ECO:0000256" key="2">
    <source>
        <dbReference type="ARBA" id="ARBA00004401"/>
    </source>
</evidence>
<keyword evidence="7" id="KW-0472">Membrane</keyword>
<dbReference type="CDD" id="cd06530">
    <property type="entry name" value="S26_SPase_I"/>
    <property type="match status" value="1"/>
</dbReference>
<keyword evidence="7" id="KW-0812">Transmembrane</keyword>
<keyword evidence="5 7" id="KW-0378">Hydrolase</keyword>
<sequence length="217" mass="24598">MKYINDKPIDFTNDDWKQYTPRERARLEQQEQKQRKQKVRKKRSLPVRIFTALFQALVVVLIAYVLVYTVGQQRTIVGQSMDTTLAGGDVVLINVMSYQVGSPKRGDLVSYRPNGSSNARADIKRVIGLPGDKIQIKDGQVYIDDQVYLEDGNYPAITNPGIAKDPIELDEGEYFLLGDNRNNSEDSRNTEIGLVSSSMIEGKVWFVLSPASHRRFI</sequence>